<dbReference type="InterPro" id="IPR049552">
    <property type="entry name" value="PKS_DH_N"/>
</dbReference>
<dbReference type="InterPro" id="IPR049551">
    <property type="entry name" value="PKS_DH_C"/>
</dbReference>
<dbReference type="InterPro" id="IPR049900">
    <property type="entry name" value="PKS_mFAS_DH"/>
</dbReference>
<keyword evidence="3" id="KW-0511">Multifunctional enzyme</keyword>
<evidence type="ECO:0000259" key="5">
    <source>
        <dbReference type="PROSITE" id="PS52019"/>
    </source>
</evidence>
<organism evidence="6 7">
    <name type="scientific">Streptomyces zhaozhouensis</name>
    <dbReference type="NCBI Taxonomy" id="1300267"/>
    <lineage>
        <taxon>Bacteria</taxon>
        <taxon>Bacillati</taxon>
        <taxon>Actinomycetota</taxon>
        <taxon>Actinomycetes</taxon>
        <taxon>Kitasatosporales</taxon>
        <taxon>Streptomycetaceae</taxon>
        <taxon>Streptomyces</taxon>
    </lineage>
</organism>
<name>A0A286EB62_9ACTN</name>
<evidence type="ECO:0000256" key="3">
    <source>
        <dbReference type="ARBA" id="ARBA00023268"/>
    </source>
</evidence>
<dbReference type="AlphaFoldDB" id="A0A286EB62"/>
<dbReference type="GO" id="GO:0004312">
    <property type="term" value="F:fatty acid synthase activity"/>
    <property type="evidence" value="ECO:0007669"/>
    <property type="project" value="TreeGrafter"/>
</dbReference>
<reference evidence="6 7" key="1">
    <citation type="submission" date="2017-09" db="EMBL/GenBank/DDBJ databases">
        <authorList>
            <person name="Ehlers B."/>
            <person name="Leendertz F.H."/>
        </authorList>
    </citation>
    <scope>NUCLEOTIDE SEQUENCE [LARGE SCALE GENOMIC DNA]</scope>
    <source>
        <strain evidence="6 7">CGMCC 4.7095</strain>
    </source>
</reference>
<dbReference type="PANTHER" id="PTHR43775">
    <property type="entry name" value="FATTY ACID SYNTHASE"/>
    <property type="match status" value="1"/>
</dbReference>
<dbReference type="InterPro" id="IPR036291">
    <property type="entry name" value="NAD(P)-bd_dom_sf"/>
</dbReference>
<dbReference type="Gene3D" id="3.40.366.10">
    <property type="entry name" value="Malonyl-Coenzyme A Acyl Carrier Protein, domain 2"/>
    <property type="match status" value="1"/>
</dbReference>
<dbReference type="SUPFAM" id="SSF52151">
    <property type="entry name" value="FabD/lysophospholipase-like"/>
    <property type="match status" value="1"/>
</dbReference>
<dbReference type="GO" id="GO:0006633">
    <property type="term" value="P:fatty acid biosynthetic process"/>
    <property type="evidence" value="ECO:0007669"/>
    <property type="project" value="TreeGrafter"/>
</dbReference>
<sequence length="551" mass="57001">AGQVRGTVRFADSVATLRAQGVTTLVEVGPKPALTPLIGDAVPTQRKDNAETANLLRALGTLHTQGHDITWETTFTHLAPQTVDLPTYAFQHKRYWLDANTSGDPASIGLRAAGHPMLSATVSLADSEGMVFTGRLAPRSHPWLADHAVMGTVLLPGTGFVELAIRAGDEVGCPVVDELTIEAPLVFSQRDGVMLQVVLGSPDASGGRSVAIYSRDDDAAADQPWLRHASGVLVPTLTKPDETLTAADLTVWPPKGATPLKVDGLYERLVEQGFAYGPSFQGLRAAWRLGDDLFADIVLPPEAGNDARAFGVHPALLDAALQTRFLDGAGEGDGIGDTAIPFSWNRVTLHAAGASSVRVRVSPYGEGLRMLVADGAGAPVVTVESLLARPVSAEQLSAFSGSQESLYRVEWVSVPEPVGAGVGVDGDVDGGVVVHRAVASGVGVGVGGGGVPGVLREVASGVLGALRGCGEEGRVVVVTRGAVDVEGEGVGDVVGAAVWGLVRSAQAEMPGRFVVVDAGADDEVDVGAVVGLGEPEVAVRGGRWFVPRVAR</sequence>
<proteinExistence type="predicted"/>
<dbReference type="EMBL" id="OCNE01000059">
    <property type="protein sequence ID" value="SOD68128.1"/>
    <property type="molecule type" value="Genomic_DNA"/>
</dbReference>
<dbReference type="RefSeq" id="WP_170970711.1">
    <property type="nucleotide sequence ID" value="NZ_OCNE01000059.1"/>
</dbReference>
<dbReference type="InterPro" id="IPR042104">
    <property type="entry name" value="PKS_dehydratase_sf"/>
</dbReference>
<dbReference type="Pfam" id="PF14765">
    <property type="entry name" value="PS-DH"/>
    <property type="match status" value="1"/>
</dbReference>
<dbReference type="Proteomes" id="UP000219072">
    <property type="component" value="Unassembled WGS sequence"/>
</dbReference>
<evidence type="ECO:0000256" key="4">
    <source>
        <dbReference type="PROSITE-ProRule" id="PRU01363"/>
    </source>
</evidence>
<gene>
    <name evidence="6" type="ORF">SAMN06297387_1591</name>
</gene>
<dbReference type="InterPro" id="IPR016035">
    <property type="entry name" value="Acyl_Trfase/lysoPLipase"/>
</dbReference>
<feature type="domain" description="PKS/mFAS DH" evidence="5">
    <location>
        <begin position="115"/>
        <end position="397"/>
    </location>
</feature>
<dbReference type="Pfam" id="PF21089">
    <property type="entry name" value="PKS_DH_N"/>
    <property type="match status" value="1"/>
</dbReference>
<dbReference type="InterPro" id="IPR020807">
    <property type="entry name" value="PKS_DH"/>
</dbReference>
<dbReference type="Gene3D" id="3.40.50.11460">
    <property type="match status" value="1"/>
</dbReference>
<accession>A0A286EB62</accession>
<dbReference type="InterPro" id="IPR055123">
    <property type="entry name" value="SpnB-like_Rossmann"/>
</dbReference>
<feature type="active site" description="Proton donor; for dehydratase activity" evidence="4">
    <location>
        <position position="318"/>
    </location>
</feature>
<feature type="active site" description="Proton acceptor; for dehydratase activity" evidence="4">
    <location>
        <position position="147"/>
    </location>
</feature>
<feature type="non-terminal residue" evidence="6">
    <location>
        <position position="551"/>
    </location>
</feature>
<dbReference type="Pfam" id="PF22953">
    <property type="entry name" value="SpnB_Rossmann"/>
    <property type="match status" value="1"/>
</dbReference>
<dbReference type="Gene3D" id="3.10.129.110">
    <property type="entry name" value="Polyketide synthase dehydratase"/>
    <property type="match status" value="1"/>
</dbReference>
<dbReference type="PROSITE" id="PS52019">
    <property type="entry name" value="PKS_MFAS_DH"/>
    <property type="match status" value="1"/>
</dbReference>
<keyword evidence="7" id="KW-1185">Reference proteome</keyword>
<keyword evidence="2" id="KW-0808">Transferase</keyword>
<evidence type="ECO:0000313" key="7">
    <source>
        <dbReference type="Proteomes" id="UP000219072"/>
    </source>
</evidence>
<evidence type="ECO:0000313" key="6">
    <source>
        <dbReference type="EMBL" id="SOD68128.1"/>
    </source>
</evidence>
<comment type="pathway">
    <text evidence="1">Antibiotic biosynthesis.</text>
</comment>
<feature type="region of interest" description="N-terminal hotdog fold" evidence="4">
    <location>
        <begin position="115"/>
        <end position="240"/>
    </location>
</feature>
<dbReference type="InterPro" id="IPR050091">
    <property type="entry name" value="PKS_NRPS_Biosynth_Enz"/>
</dbReference>
<dbReference type="InterPro" id="IPR001227">
    <property type="entry name" value="Ac_transferase_dom_sf"/>
</dbReference>
<dbReference type="PANTHER" id="PTHR43775:SF51">
    <property type="entry name" value="INACTIVE PHENOLPHTHIOCEROL SYNTHESIS POLYKETIDE SYNTHASE TYPE I PKS1-RELATED"/>
    <property type="match status" value="1"/>
</dbReference>
<evidence type="ECO:0000256" key="1">
    <source>
        <dbReference type="ARBA" id="ARBA00004792"/>
    </source>
</evidence>
<dbReference type="SUPFAM" id="SSF51735">
    <property type="entry name" value="NAD(P)-binding Rossmann-fold domains"/>
    <property type="match status" value="1"/>
</dbReference>
<evidence type="ECO:0000256" key="2">
    <source>
        <dbReference type="ARBA" id="ARBA00022679"/>
    </source>
</evidence>
<dbReference type="Gene3D" id="3.30.70.3290">
    <property type="match status" value="1"/>
</dbReference>
<feature type="non-terminal residue" evidence="6">
    <location>
        <position position="1"/>
    </location>
</feature>
<protein>
    <submittedName>
        <fullName evidence="6">Polyketide synthase dehydratase</fullName>
    </submittedName>
</protein>
<dbReference type="SMART" id="SM00826">
    <property type="entry name" value="PKS_DH"/>
    <property type="match status" value="1"/>
</dbReference>
<feature type="region of interest" description="C-terminal hotdog fold" evidence="4">
    <location>
        <begin position="257"/>
        <end position="397"/>
    </location>
</feature>